<keyword evidence="1" id="KW-1185">Reference proteome</keyword>
<evidence type="ECO:0000313" key="2">
    <source>
        <dbReference type="WBParaSite" id="PSAMB.scaffold1861size27154.g15216.t1"/>
    </source>
</evidence>
<dbReference type="WBParaSite" id="PSAMB.scaffold1861size27154.g15216.t1">
    <property type="protein sequence ID" value="PSAMB.scaffold1861size27154.g15216.t1"/>
    <property type="gene ID" value="PSAMB.scaffold1861size27154.g15216"/>
</dbReference>
<dbReference type="SUPFAM" id="SSF81383">
    <property type="entry name" value="F-box domain"/>
    <property type="match status" value="1"/>
</dbReference>
<dbReference type="InterPro" id="IPR036047">
    <property type="entry name" value="F-box-like_dom_sf"/>
</dbReference>
<name>A0A914VEP1_9BILA</name>
<dbReference type="AlphaFoldDB" id="A0A914VEP1"/>
<evidence type="ECO:0000313" key="1">
    <source>
        <dbReference type="Proteomes" id="UP000887566"/>
    </source>
</evidence>
<proteinExistence type="predicted"/>
<protein>
    <submittedName>
        <fullName evidence="2">F-box domain-containing protein</fullName>
    </submittedName>
</protein>
<reference evidence="2" key="1">
    <citation type="submission" date="2022-11" db="UniProtKB">
        <authorList>
            <consortium name="WormBaseParasite"/>
        </authorList>
    </citation>
    <scope>IDENTIFICATION</scope>
</reference>
<dbReference type="Proteomes" id="UP000887566">
    <property type="component" value="Unplaced"/>
</dbReference>
<sequence>MVGNASWNDLPLEVKEVILWLIPPAERRHLRLVDKTMRSAVSSSMRDISEIAVSHSRETSNSQTKSETGGRRVMMKTINPFTGTTADYNYKITSSSLPFLLKWAGIRVTSLAVTTNSCFTSDDSRLDTVRGVFEALNAAEGACTKLEQLNVASCRLIFNNADVLGDLLEYVTKRQSVAEVGGFLRSLSLSALPKCCNRSILPPKMTADINQTYILLQRVLDQCHGLKTANVGSLLYTGPSPSMVLRYPETVLIIAIEAEINGNS</sequence>
<accession>A0A914VEP1</accession>
<organism evidence="1 2">
    <name type="scientific">Plectus sambesii</name>
    <dbReference type="NCBI Taxonomy" id="2011161"/>
    <lineage>
        <taxon>Eukaryota</taxon>
        <taxon>Metazoa</taxon>
        <taxon>Ecdysozoa</taxon>
        <taxon>Nematoda</taxon>
        <taxon>Chromadorea</taxon>
        <taxon>Plectida</taxon>
        <taxon>Plectina</taxon>
        <taxon>Plectoidea</taxon>
        <taxon>Plectidae</taxon>
        <taxon>Plectus</taxon>
    </lineage>
</organism>